<dbReference type="InterPro" id="IPR002888">
    <property type="entry name" value="2Fe-2S-bd"/>
</dbReference>
<dbReference type="InterPro" id="IPR006058">
    <property type="entry name" value="2Fe2S_fd_BS"/>
</dbReference>
<organism evidence="7 8">
    <name type="scientific">Sphingomonas abaci</name>
    <dbReference type="NCBI Taxonomy" id="237611"/>
    <lineage>
        <taxon>Bacteria</taxon>
        <taxon>Pseudomonadati</taxon>
        <taxon>Pseudomonadota</taxon>
        <taxon>Alphaproteobacteria</taxon>
        <taxon>Sphingomonadales</taxon>
        <taxon>Sphingomonadaceae</taxon>
        <taxon>Sphingomonas</taxon>
    </lineage>
</organism>
<reference evidence="7 8" key="1">
    <citation type="submission" date="2020-08" db="EMBL/GenBank/DDBJ databases">
        <title>Genomic Encyclopedia of Type Strains, Phase IV (KMG-IV): sequencing the most valuable type-strain genomes for metagenomic binning, comparative biology and taxonomic classification.</title>
        <authorList>
            <person name="Goeker M."/>
        </authorList>
    </citation>
    <scope>NUCLEOTIDE SEQUENCE [LARGE SCALE GENOMIC DNA]</scope>
    <source>
        <strain evidence="7 8">DSM 15867</strain>
    </source>
</reference>
<comment type="caution">
    <text evidence="7">The sequence shown here is derived from an EMBL/GenBank/DDBJ whole genome shotgun (WGS) entry which is preliminary data.</text>
</comment>
<dbReference type="PROSITE" id="PS00197">
    <property type="entry name" value="2FE2S_FER_1"/>
    <property type="match status" value="1"/>
</dbReference>
<evidence type="ECO:0000256" key="4">
    <source>
        <dbReference type="ARBA" id="ARBA00023004"/>
    </source>
</evidence>
<dbReference type="PROSITE" id="PS51085">
    <property type="entry name" value="2FE2S_FER_2"/>
    <property type="match status" value="1"/>
</dbReference>
<dbReference type="Gene3D" id="1.10.150.120">
    <property type="entry name" value="[2Fe-2S]-binding domain"/>
    <property type="match status" value="1"/>
</dbReference>
<keyword evidence="5" id="KW-0411">Iron-sulfur</keyword>
<keyword evidence="8" id="KW-1185">Reference proteome</keyword>
<dbReference type="InterPro" id="IPR001041">
    <property type="entry name" value="2Fe-2S_ferredoxin-type"/>
</dbReference>
<name>A0A7W7AHX4_9SPHN</name>
<dbReference type="GO" id="GO:0047121">
    <property type="term" value="F:isoquinoline 1-oxidoreductase activity"/>
    <property type="evidence" value="ECO:0007669"/>
    <property type="project" value="UniProtKB-EC"/>
</dbReference>
<evidence type="ECO:0000313" key="8">
    <source>
        <dbReference type="Proteomes" id="UP000574769"/>
    </source>
</evidence>
<dbReference type="InterPro" id="IPR036010">
    <property type="entry name" value="2Fe-2S_ferredoxin-like_sf"/>
</dbReference>
<evidence type="ECO:0000259" key="6">
    <source>
        <dbReference type="PROSITE" id="PS51085"/>
    </source>
</evidence>
<dbReference type="AlphaFoldDB" id="A0A7W7AHX4"/>
<sequence length="184" mass="19600">MTRFTVNDQPVEYRLDPQTPLLWALRDASNLTGTKYGCGTGRCGACTVDIDGRAARSCQVSIAQVEGAVVTTIEGLSHEREHPVQRAFLAVQVGQCGFCIPGFVMAAAALLRRDPNAGEEMIRATLTNLCRCGIYPRIVEAVRRAGRLQRGEDVIPAGARPGIDPAEAAGSVPALVAPAKLSDR</sequence>
<dbReference type="Pfam" id="PF00111">
    <property type="entry name" value="Fer2"/>
    <property type="match status" value="1"/>
</dbReference>
<evidence type="ECO:0000313" key="7">
    <source>
        <dbReference type="EMBL" id="MBB4617338.1"/>
    </source>
</evidence>
<accession>A0A7W7AHX4</accession>
<evidence type="ECO:0000256" key="1">
    <source>
        <dbReference type="ARBA" id="ARBA00022714"/>
    </source>
</evidence>
<evidence type="ECO:0000256" key="5">
    <source>
        <dbReference type="ARBA" id="ARBA00023014"/>
    </source>
</evidence>
<keyword evidence="4" id="KW-0408">Iron</keyword>
<dbReference type="RefSeq" id="WP_184113018.1">
    <property type="nucleotide sequence ID" value="NZ_JACHNY010000002.1"/>
</dbReference>
<keyword evidence="2" id="KW-0479">Metal-binding</keyword>
<dbReference type="CDD" id="cd00207">
    <property type="entry name" value="fer2"/>
    <property type="match status" value="1"/>
</dbReference>
<dbReference type="EMBL" id="JACHNY010000002">
    <property type="protein sequence ID" value="MBB4617338.1"/>
    <property type="molecule type" value="Genomic_DNA"/>
</dbReference>
<protein>
    <submittedName>
        <fullName evidence="7">Isoquinoline 1-oxidoreductase alpha subunit</fullName>
        <ecNumber evidence="7">1.3.99.16</ecNumber>
    </submittedName>
</protein>
<keyword evidence="1" id="KW-0001">2Fe-2S</keyword>
<dbReference type="SUPFAM" id="SSF47741">
    <property type="entry name" value="CO dehydrogenase ISP C-domain like"/>
    <property type="match status" value="1"/>
</dbReference>
<keyword evidence="3 7" id="KW-0560">Oxidoreductase</keyword>
<dbReference type="Pfam" id="PF01799">
    <property type="entry name" value="Fer2_2"/>
    <property type="match status" value="1"/>
</dbReference>
<dbReference type="EC" id="1.3.99.16" evidence="7"/>
<gene>
    <name evidence="7" type="ORF">GGQ96_001458</name>
</gene>
<evidence type="ECO:0000256" key="3">
    <source>
        <dbReference type="ARBA" id="ARBA00023002"/>
    </source>
</evidence>
<dbReference type="GO" id="GO:0046872">
    <property type="term" value="F:metal ion binding"/>
    <property type="evidence" value="ECO:0007669"/>
    <property type="project" value="UniProtKB-KW"/>
</dbReference>
<dbReference type="InterPro" id="IPR012675">
    <property type="entry name" value="Beta-grasp_dom_sf"/>
</dbReference>
<feature type="domain" description="2Fe-2S ferredoxin-type" evidence="6">
    <location>
        <begin position="1"/>
        <end position="76"/>
    </location>
</feature>
<evidence type="ECO:0000256" key="2">
    <source>
        <dbReference type="ARBA" id="ARBA00022723"/>
    </source>
</evidence>
<dbReference type="Gene3D" id="3.10.20.30">
    <property type="match status" value="1"/>
</dbReference>
<dbReference type="InterPro" id="IPR036884">
    <property type="entry name" value="2Fe-2S-bd_dom_sf"/>
</dbReference>
<dbReference type="InterPro" id="IPR051452">
    <property type="entry name" value="Diverse_Oxidoreductases"/>
</dbReference>
<dbReference type="PANTHER" id="PTHR44379">
    <property type="entry name" value="OXIDOREDUCTASE WITH IRON-SULFUR SUBUNIT"/>
    <property type="match status" value="1"/>
</dbReference>
<dbReference type="GO" id="GO:0051537">
    <property type="term" value="F:2 iron, 2 sulfur cluster binding"/>
    <property type="evidence" value="ECO:0007669"/>
    <property type="project" value="UniProtKB-KW"/>
</dbReference>
<proteinExistence type="predicted"/>
<dbReference type="PANTHER" id="PTHR44379:SF2">
    <property type="entry name" value="BLR6218 PROTEIN"/>
    <property type="match status" value="1"/>
</dbReference>
<dbReference type="SUPFAM" id="SSF54292">
    <property type="entry name" value="2Fe-2S ferredoxin-like"/>
    <property type="match status" value="1"/>
</dbReference>
<dbReference type="Proteomes" id="UP000574769">
    <property type="component" value="Unassembled WGS sequence"/>
</dbReference>